<feature type="domain" description="C3HC-type" evidence="3">
    <location>
        <begin position="99"/>
        <end position="182"/>
    </location>
</feature>
<name>A0A1G4KBZ4_9SACH</name>
<dbReference type="Pfam" id="PF07967">
    <property type="entry name" value="zf-C3HC"/>
    <property type="match status" value="1"/>
</dbReference>
<evidence type="ECO:0000313" key="4">
    <source>
        <dbReference type="EMBL" id="SCV01856.1"/>
    </source>
</evidence>
<evidence type="ECO:0000256" key="1">
    <source>
        <dbReference type="ARBA" id="ARBA00004123"/>
    </source>
</evidence>
<accession>A0A1G4KBZ4</accession>
<sequence>MDSNLLSRVEALRQKLDGSSISGSLVRPHLSSRVLINKYKYKTKATRAKRNPFLPVKLQNAGKLYERALDGQKLAFGCQEFANHLKSLVKASRHHLLLWNSEKVNAAVLAAAGWSPMPCNKTSGGPQSLILKCSQCSEVFYLKLDEYLETAELESRFKEILTTAHHTGCSWRRRQSYDLEKNYHLNRGNLYLEFERVSNELRRCQDWDMPQLENIDQDAVRPLARTFDVSIDAIALRSLSLVLKGYTFVNKEIVECSGCFQRAFITTIENSETNCHAKWCKYHDESKLTKMLLKSLSRIDKSSGLGERLESLGVHLHAV</sequence>
<dbReference type="EMBL" id="LT598452">
    <property type="protein sequence ID" value="SCV01856.1"/>
    <property type="molecule type" value="Genomic_DNA"/>
</dbReference>
<proteinExistence type="predicted"/>
<dbReference type="InterPro" id="IPR012935">
    <property type="entry name" value="NuBaID_N"/>
</dbReference>
<dbReference type="GO" id="GO:0005634">
    <property type="term" value="C:nucleus"/>
    <property type="evidence" value="ECO:0007669"/>
    <property type="project" value="UniProtKB-SubCell"/>
</dbReference>
<comment type="subcellular location">
    <subcellularLocation>
        <location evidence="1">Nucleus</location>
    </subcellularLocation>
</comment>
<keyword evidence="5" id="KW-1185">Reference proteome</keyword>
<evidence type="ECO:0000259" key="3">
    <source>
        <dbReference type="Pfam" id="PF07967"/>
    </source>
</evidence>
<evidence type="ECO:0000313" key="5">
    <source>
        <dbReference type="Proteomes" id="UP000189911"/>
    </source>
</evidence>
<keyword evidence="2" id="KW-0539">Nucleus</keyword>
<dbReference type="GO" id="GO:0008270">
    <property type="term" value="F:zinc ion binding"/>
    <property type="evidence" value="ECO:0007669"/>
    <property type="project" value="InterPro"/>
</dbReference>
<dbReference type="AlphaFoldDB" id="A0A1G4KBZ4"/>
<protein>
    <submittedName>
        <fullName evidence="4">LANO_0F13894g1_1</fullName>
    </submittedName>
</protein>
<evidence type="ECO:0000256" key="2">
    <source>
        <dbReference type="ARBA" id="ARBA00023242"/>
    </source>
</evidence>
<dbReference type="Proteomes" id="UP000189911">
    <property type="component" value="Chromosome F"/>
</dbReference>
<gene>
    <name evidence="4" type="ORF">LANO_0F13894G</name>
</gene>
<organism evidence="4 5">
    <name type="scientific">Lachancea nothofagi CBS 11611</name>
    <dbReference type="NCBI Taxonomy" id="1266666"/>
    <lineage>
        <taxon>Eukaryota</taxon>
        <taxon>Fungi</taxon>
        <taxon>Dikarya</taxon>
        <taxon>Ascomycota</taxon>
        <taxon>Saccharomycotina</taxon>
        <taxon>Saccharomycetes</taxon>
        <taxon>Saccharomycetales</taxon>
        <taxon>Saccharomycetaceae</taxon>
        <taxon>Lachancea</taxon>
    </lineage>
</organism>
<reference evidence="5" key="1">
    <citation type="submission" date="2016-03" db="EMBL/GenBank/DDBJ databases">
        <authorList>
            <person name="Devillers Hugo."/>
        </authorList>
    </citation>
    <scope>NUCLEOTIDE SEQUENCE [LARGE SCALE GENOMIC DNA]</scope>
</reference>
<dbReference type="OrthoDB" id="4068218at2759"/>